<feature type="transmembrane region" description="Helical" evidence="7">
    <location>
        <begin position="103"/>
        <end position="123"/>
    </location>
</feature>
<comment type="caution">
    <text evidence="9">The sequence shown here is derived from an EMBL/GenBank/DDBJ whole genome shotgun (WGS) entry which is preliminary data.</text>
</comment>
<evidence type="ECO:0000256" key="2">
    <source>
        <dbReference type="ARBA" id="ARBA00007362"/>
    </source>
</evidence>
<feature type="transmembrane region" description="Helical" evidence="7">
    <location>
        <begin position="77"/>
        <end position="97"/>
    </location>
</feature>
<feature type="transmembrane region" description="Helical" evidence="7">
    <location>
        <begin position="271"/>
        <end position="288"/>
    </location>
</feature>
<reference evidence="9" key="1">
    <citation type="submission" date="2022-09" db="EMBL/GenBank/DDBJ databases">
        <title>Novel Mycoplasma species identified in domestic and wild animals.</title>
        <authorList>
            <person name="Volokhov D.V."/>
            <person name="Furtak V.A."/>
            <person name="Zagorodnyaya T.A."/>
        </authorList>
    </citation>
    <scope>NUCLEOTIDE SEQUENCE</scope>
    <source>
        <strain evidence="9">Oakley</strain>
    </source>
</reference>
<keyword evidence="6 7" id="KW-0472">Membrane</keyword>
<keyword evidence="4 7" id="KW-0812">Transmembrane</keyword>
<evidence type="ECO:0000313" key="10">
    <source>
        <dbReference type="Proteomes" id="UP001177160"/>
    </source>
</evidence>
<sequence length="295" mass="32527">MKKKTIIQIAISYAIVAALFYGLSAPLSKLLLNKISPYTLSSMLYFGAGLGMFILVLGRKTKPKEIIRSFHSKDIQYIILMILLDILAPILLMFGLLTTNASTAALLNNFEIIFTGLIAMIFFKEHIGKKMWIAISIIIASGFLLSFEDFSGFHVSLGALLVLAASFSWGLENNCTRMLSHHDPLYVVILKGLGSGLGALLIAIALNEFGGNWIYLVLALLLGFVSYGMSLFFYISAQRHLGALRTSAYYATAPFAGALFSFLLLRESLSWQFVIAFLLMALGTYFAIKENQTKS</sequence>
<dbReference type="PANTHER" id="PTHR42920:SF11">
    <property type="entry name" value="INNER MEMBRANE PROTEIN YTFF"/>
    <property type="match status" value="1"/>
</dbReference>
<evidence type="ECO:0000256" key="6">
    <source>
        <dbReference type="ARBA" id="ARBA00023136"/>
    </source>
</evidence>
<dbReference type="Proteomes" id="UP001177160">
    <property type="component" value="Unassembled WGS sequence"/>
</dbReference>
<evidence type="ECO:0000256" key="7">
    <source>
        <dbReference type="SAM" id="Phobius"/>
    </source>
</evidence>
<feature type="transmembrane region" description="Helical" evidence="7">
    <location>
        <begin position="130"/>
        <end position="147"/>
    </location>
</feature>
<keyword evidence="3" id="KW-1003">Cell membrane</keyword>
<dbReference type="PANTHER" id="PTHR42920">
    <property type="entry name" value="OS03G0707200 PROTEIN-RELATED"/>
    <property type="match status" value="1"/>
</dbReference>
<feature type="transmembrane region" description="Helical" evidence="7">
    <location>
        <begin position="153"/>
        <end position="172"/>
    </location>
</feature>
<feature type="transmembrane region" description="Helical" evidence="7">
    <location>
        <begin position="184"/>
        <end position="207"/>
    </location>
</feature>
<dbReference type="InterPro" id="IPR037185">
    <property type="entry name" value="EmrE-like"/>
</dbReference>
<proteinExistence type="inferred from homology"/>
<evidence type="ECO:0000256" key="4">
    <source>
        <dbReference type="ARBA" id="ARBA00022692"/>
    </source>
</evidence>
<evidence type="ECO:0000259" key="8">
    <source>
        <dbReference type="Pfam" id="PF00892"/>
    </source>
</evidence>
<keyword evidence="5 7" id="KW-1133">Transmembrane helix</keyword>
<dbReference type="SUPFAM" id="SSF103481">
    <property type="entry name" value="Multidrug resistance efflux transporter EmrE"/>
    <property type="match status" value="2"/>
</dbReference>
<evidence type="ECO:0000256" key="3">
    <source>
        <dbReference type="ARBA" id="ARBA00022475"/>
    </source>
</evidence>
<dbReference type="InterPro" id="IPR000620">
    <property type="entry name" value="EamA_dom"/>
</dbReference>
<feature type="domain" description="EamA" evidence="8">
    <location>
        <begin position="157"/>
        <end position="287"/>
    </location>
</feature>
<keyword evidence="10" id="KW-1185">Reference proteome</keyword>
<protein>
    <submittedName>
        <fullName evidence="9">DMT family transporter</fullName>
    </submittedName>
</protein>
<comment type="similarity">
    <text evidence="2">Belongs to the EamA transporter family.</text>
</comment>
<feature type="transmembrane region" description="Helical" evidence="7">
    <location>
        <begin position="5"/>
        <end position="23"/>
    </location>
</feature>
<evidence type="ECO:0000256" key="1">
    <source>
        <dbReference type="ARBA" id="ARBA00004651"/>
    </source>
</evidence>
<organism evidence="9 10">
    <name type="scientific">Paracholeplasma manati</name>
    <dbReference type="NCBI Taxonomy" id="591373"/>
    <lineage>
        <taxon>Bacteria</taxon>
        <taxon>Bacillati</taxon>
        <taxon>Mycoplasmatota</taxon>
        <taxon>Mollicutes</taxon>
        <taxon>Acholeplasmatales</taxon>
        <taxon>Acholeplasmataceae</taxon>
        <taxon>Paracholeplasma</taxon>
    </lineage>
</organism>
<evidence type="ECO:0000313" key="9">
    <source>
        <dbReference type="EMBL" id="MCV2231436.1"/>
    </source>
</evidence>
<feature type="domain" description="EamA" evidence="8">
    <location>
        <begin position="9"/>
        <end position="146"/>
    </location>
</feature>
<feature type="transmembrane region" description="Helical" evidence="7">
    <location>
        <begin position="35"/>
        <end position="57"/>
    </location>
</feature>
<dbReference type="EMBL" id="JAOVQM010000001">
    <property type="protein sequence ID" value="MCV2231436.1"/>
    <property type="molecule type" value="Genomic_DNA"/>
</dbReference>
<feature type="transmembrane region" description="Helical" evidence="7">
    <location>
        <begin position="247"/>
        <end position="265"/>
    </location>
</feature>
<evidence type="ECO:0000256" key="5">
    <source>
        <dbReference type="ARBA" id="ARBA00022989"/>
    </source>
</evidence>
<dbReference type="Pfam" id="PF00892">
    <property type="entry name" value="EamA"/>
    <property type="match status" value="2"/>
</dbReference>
<comment type="subcellular location">
    <subcellularLocation>
        <location evidence="1">Cell membrane</location>
        <topology evidence="1">Multi-pass membrane protein</topology>
    </subcellularLocation>
</comment>
<gene>
    <name evidence="9" type="ORF">N7548_01165</name>
</gene>
<accession>A0ABT2Y3X1</accession>
<dbReference type="InterPro" id="IPR051258">
    <property type="entry name" value="Diverse_Substrate_Transporter"/>
</dbReference>
<feature type="transmembrane region" description="Helical" evidence="7">
    <location>
        <begin position="213"/>
        <end position="235"/>
    </location>
</feature>
<dbReference type="RefSeq" id="WP_263607550.1">
    <property type="nucleotide sequence ID" value="NZ_JAOVQM010000001.1"/>
</dbReference>
<name>A0ABT2Y3X1_9MOLU</name>